<evidence type="ECO:0000313" key="3">
    <source>
        <dbReference type="Proteomes" id="UP000307244"/>
    </source>
</evidence>
<dbReference type="AlphaFoldDB" id="A0A4U1CFY3"/>
<reference evidence="2" key="1">
    <citation type="submission" date="2019-04" db="EMBL/GenBank/DDBJ databases">
        <title>Pedobacter sp. RP-3-15 sp. nov., isolated from Arctic soil.</title>
        <authorList>
            <person name="Dahal R.H."/>
            <person name="Kim D.-U."/>
        </authorList>
    </citation>
    <scope>NUCLEOTIDE SEQUENCE [LARGE SCALE GENOMIC DNA]</scope>
    <source>
        <strain evidence="2">RP-3-15</strain>
    </source>
</reference>
<organism evidence="2 3">
    <name type="scientific">Pedobacter frigoris</name>
    <dbReference type="NCBI Taxonomy" id="2571272"/>
    <lineage>
        <taxon>Bacteria</taxon>
        <taxon>Pseudomonadati</taxon>
        <taxon>Bacteroidota</taxon>
        <taxon>Sphingobacteriia</taxon>
        <taxon>Sphingobacteriales</taxon>
        <taxon>Sphingobacteriaceae</taxon>
        <taxon>Pedobacter</taxon>
    </lineage>
</organism>
<dbReference type="RefSeq" id="WP_136836288.1">
    <property type="nucleotide sequence ID" value="NZ_SWBQ01000003.1"/>
</dbReference>
<dbReference type="OrthoDB" id="886332at2"/>
<name>A0A4U1CFY3_9SPHI</name>
<accession>A0A4U1CFY3</accession>
<proteinExistence type="predicted"/>
<keyword evidence="1" id="KW-0732">Signal</keyword>
<sequence length="186" mass="21595">MKHIFIYSLLLICLFASCNSSNSPGTENVSNIEKTITRPFSDSLKSDTFKVKLDVNSSKETKLIFTITSFEGNLVYEEAIKADDLFKNYDATIDLKKKKNQAKFLNEELDRFFDEENFMEPAIMENEVPDQYVPDKGFYEELKKSQLNGFIYRLGKENKMYIGWSAKDKKVKTYYNCCKITSQAKK</sequence>
<comment type="caution">
    <text evidence="2">The sequence shown here is derived from an EMBL/GenBank/DDBJ whole genome shotgun (WGS) entry which is preliminary data.</text>
</comment>
<dbReference type="Proteomes" id="UP000307244">
    <property type="component" value="Unassembled WGS sequence"/>
</dbReference>
<protein>
    <recommendedName>
        <fullName evidence="4">Lipoprotein</fullName>
    </recommendedName>
</protein>
<dbReference type="PROSITE" id="PS51257">
    <property type="entry name" value="PROKAR_LIPOPROTEIN"/>
    <property type="match status" value="1"/>
</dbReference>
<keyword evidence="3" id="KW-1185">Reference proteome</keyword>
<evidence type="ECO:0008006" key="4">
    <source>
        <dbReference type="Google" id="ProtNLM"/>
    </source>
</evidence>
<evidence type="ECO:0000256" key="1">
    <source>
        <dbReference type="SAM" id="SignalP"/>
    </source>
</evidence>
<feature type="signal peptide" evidence="1">
    <location>
        <begin position="1"/>
        <end position="22"/>
    </location>
</feature>
<dbReference type="EMBL" id="SWBQ01000003">
    <property type="protein sequence ID" value="TKC06028.1"/>
    <property type="molecule type" value="Genomic_DNA"/>
</dbReference>
<gene>
    <name evidence="2" type="ORF">FA047_11880</name>
</gene>
<feature type="chain" id="PRO_5020641244" description="Lipoprotein" evidence="1">
    <location>
        <begin position="23"/>
        <end position="186"/>
    </location>
</feature>
<evidence type="ECO:0000313" key="2">
    <source>
        <dbReference type="EMBL" id="TKC06028.1"/>
    </source>
</evidence>